<evidence type="ECO:0008006" key="3">
    <source>
        <dbReference type="Google" id="ProtNLM"/>
    </source>
</evidence>
<name>A0AAC9NXV2_9HYPH</name>
<protein>
    <recommendedName>
        <fullName evidence="3">C1q domain-containing protein</fullName>
    </recommendedName>
</protein>
<reference evidence="1 2" key="1">
    <citation type="submission" date="2016-11" db="EMBL/GenBank/DDBJ databases">
        <title>Complete genome sequence of the aerobically denitrifying bacterium Chelatococcus daeguensis TAD1.</title>
        <authorList>
            <person name="Yang Y."/>
            <person name="Huang S."/>
            <person name="Lin E."/>
        </authorList>
    </citation>
    <scope>NUCLEOTIDE SEQUENCE [LARGE SCALE GENOMIC DNA]</scope>
    <source>
        <strain evidence="1 2">TAD1</strain>
    </source>
</reference>
<organism evidence="1 2">
    <name type="scientific">Chelatococcus daeguensis</name>
    <dbReference type="NCBI Taxonomy" id="444444"/>
    <lineage>
        <taxon>Bacteria</taxon>
        <taxon>Pseudomonadati</taxon>
        <taxon>Pseudomonadota</taxon>
        <taxon>Alphaproteobacteria</taxon>
        <taxon>Hyphomicrobiales</taxon>
        <taxon>Chelatococcaceae</taxon>
        <taxon>Chelatococcus</taxon>
    </lineage>
</organism>
<dbReference type="InterPro" id="IPR021251">
    <property type="entry name" value="DUF2793"/>
</dbReference>
<dbReference type="KEGG" id="cdq:BOQ54_04725"/>
<dbReference type="InterPro" id="IPR008983">
    <property type="entry name" value="Tumour_necrosis_fac-like_dom"/>
</dbReference>
<evidence type="ECO:0000313" key="1">
    <source>
        <dbReference type="EMBL" id="APF36712.1"/>
    </source>
</evidence>
<dbReference type="SUPFAM" id="SSF49842">
    <property type="entry name" value="TNF-like"/>
    <property type="match status" value="1"/>
</dbReference>
<dbReference type="Gene3D" id="2.60.120.40">
    <property type="match status" value="1"/>
</dbReference>
<dbReference type="EMBL" id="CP018095">
    <property type="protein sequence ID" value="APF36712.1"/>
    <property type="molecule type" value="Genomic_DNA"/>
</dbReference>
<dbReference type="AlphaFoldDB" id="A0AAC9NXV2"/>
<sequence length="363" mass="39182">MSDETTHLKLPYILASQAQKHVTHNEAIRLLDALVQMSAISRSETDPPASPNDGDRYIVASGGAGAWAGWDLNVAYWVDGVWMKLVPQPGWRAWIEDEARLVIWTGAAWEPVEGIPGSGAVIQNAALIGLGTAADAQNPFSAKINKALWTARYASEGGDGDLFYTMNKEAAGGDVGFVLQTDFVTKALLGLFGSDNLRLAVSADGSAFNDAFEVDHETGIMNQPRLPRFKGYTNFDNYVAVDTWTKIAINNTEYNDQNAFDAGNNRFVAPAAGTYLFGASLLYKVNSSTAARMRGRLVLNGTTAIRGSFGEISGEHVSEATALWLHAIALLAEGDTVELQGYFRVQDGYFAADHTAFWGCKVG</sequence>
<dbReference type="RefSeq" id="WP_071923392.1">
    <property type="nucleotide sequence ID" value="NZ_CP018095.1"/>
</dbReference>
<evidence type="ECO:0000313" key="2">
    <source>
        <dbReference type="Proteomes" id="UP000182703"/>
    </source>
</evidence>
<gene>
    <name evidence="1" type="ORF">BOQ54_04725</name>
</gene>
<accession>A0AAC9NXV2</accession>
<dbReference type="Proteomes" id="UP000182703">
    <property type="component" value="Chromosome"/>
</dbReference>
<keyword evidence="2" id="KW-1185">Reference proteome</keyword>
<proteinExistence type="predicted"/>
<dbReference type="Pfam" id="PF10983">
    <property type="entry name" value="DUF2793"/>
    <property type="match status" value="1"/>
</dbReference>